<evidence type="ECO:0000313" key="1">
    <source>
        <dbReference type="EMBL" id="TWT88721.1"/>
    </source>
</evidence>
<accession>A0A5C5ZPL3</accession>
<sequence>MAITPLGASTANPAAPPVLGEDRHVQSVFSEVLAAVGREGYASAAEVDDEGPLGESLEAAWDGWFNVNQVTRYSQVDSPEKLKHDFGEILVRAHAEGGYADPKGFLSRLTSDELATVQQVQHLADPIGVDGLSEEGALNLLLPPAAQVDMNHDGLTRSGEAWGIRFPSSTTPADVTAAWDEATAGMDLGERMTYELQMVVDVLFANFELDSEGRYVGHTEPGEPGFRNPMAEPGYSYAEKSQRMLEYLDLFKEQMAPERYERDTAFWSNFERLLEQRGAA</sequence>
<reference evidence="1 2" key="1">
    <citation type="submission" date="2019-02" db="EMBL/GenBank/DDBJ databases">
        <title>Deep-cultivation of Planctomycetes and their phenomic and genomic characterization uncovers novel biology.</title>
        <authorList>
            <person name="Wiegand S."/>
            <person name="Jogler M."/>
            <person name="Boedeker C."/>
            <person name="Pinto D."/>
            <person name="Vollmers J."/>
            <person name="Rivas-Marin E."/>
            <person name="Kohn T."/>
            <person name="Peeters S.H."/>
            <person name="Heuer A."/>
            <person name="Rast P."/>
            <person name="Oberbeckmann S."/>
            <person name="Bunk B."/>
            <person name="Jeske O."/>
            <person name="Meyerdierks A."/>
            <person name="Storesund J.E."/>
            <person name="Kallscheuer N."/>
            <person name="Luecker S."/>
            <person name="Lage O.M."/>
            <person name="Pohl T."/>
            <person name="Merkel B.J."/>
            <person name="Hornburger P."/>
            <person name="Mueller R.-W."/>
            <person name="Bruemmer F."/>
            <person name="Labrenz M."/>
            <person name="Spormann A.M."/>
            <person name="Op Den Camp H."/>
            <person name="Overmann J."/>
            <person name="Amann R."/>
            <person name="Jetten M.S.M."/>
            <person name="Mascher T."/>
            <person name="Medema M.H."/>
            <person name="Devos D.P."/>
            <person name="Kaster A.-K."/>
            <person name="Ovreas L."/>
            <person name="Rohde M."/>
            <person name="Galperin M.Y."/>
            <person name="Jogler C."/>
        </authorList>
    </citation>
    <scope>NUCLEOTIDE SEQUENCE [LARGE SCALE GENOMIC DNA]</scope>
    <source>
        <strain evidence="1 2">Mal64</strain>
    </source>
</reference>
<evidence type="ECO:0000313" key="2">
    <source>
        <dbReference type="Proteomes" id="UP000315440"/>
    </source>
</evidence>
<dbReference type="AlphaFoldDB" id="A0A5C5ZPL3"/>
<dbReference type="RefSeq" id="WP_146400018.1">
    <property type="nucleotide sequence ID" value="NZ_SJPQ01000002.1"/>
</dbReference>
<protein>
    <submittedName>
        <fullName evidence="1">Uncharacterized protein</fullName>
    </submittedName>
</protein>
<organism evidence="1 2">
    <name type="scientific">Pseudobythopirellula maris</name>
    <dbReference type="NCBI Taxonomy" id="2527991"/>
    <lineage>
        <taxon>Bacteria</taxon>
        <taxon>Pseudomonadati</taxon>
        <taxon>Planctomycetota</taxon>
        <taxon>Planctomycetia</taxon>
        <taxon>Pirellulales</taxon>
        <taxon>Lacipirellulaceae</taxon>
        <taxon>Pseudobythopirellula</taxon>
    </lineage>
</organism>
<dbReference type="Proteomes" id="UP000315440">
    <property type="component" value="Unassembled WGS sequence"/>
</dbReference>
<dbReference type="OrthoDB" id="291863at2"/>
<name>A0A5C5ZPL3_9BACT</name>
<gene>
    <name evidence="1" type="ORF">Mal64_22090</name>
</gene>
<proteinExistence type="predicted"/>
<keyword evidence="2" id="KW-1185">Reference proteome</keyword>
<dbReference type="EMBL" id="SJPQ01000002">
    <property type="protein sequence ID" value="TWT88721.1"/>
    <property type="molecule type" value="Genomic_DNA"/>
</dbReference>
<comment type="caution">
    <text evidence="1">The sequence shown here is derived from an EMBL/GenBank/DDBJ whole genome shotgun (WGS) entry which is preliminary data.</text>
</comment>